<keyword evidence="14" id="KW-0961">Cell wall biogenesis/degradation</keyword>
<feature type="transmembrane region" description="Helical" evidence="14">
    <location>
        <begin position="149"/>
        <end position="169"/>
    </location>
</feature>
<organism evidence="15 16">
    <name type="scientific">Candidatus Fischerbacteria bacterium RBG_13_37_8</name>
    <dbReference type="NCBI Taxonomy" id="1817863"/>
    <lineage>
        <taxon>Bacteria</taxon>
        <taxon>Candidatus Fischeribacteriota</taxon>
    </lineage>
</organism>
<dbReference type="GO" id="GO:0050380">
    <property type="term" value="F:undecaprenyl-diphosphatase activity"/>
    <property type="evidence" value="ECO:0007669"/>
    <property type="project" value="UniProtKB-UniRule"/>
</dbReference>
<evidence type="ECO:0000256" key="1">
    <source>
        <dbReference type="ARBA" id="ARBA00004651"/>
    </source>
</evidence>
<proteinExistence type="inferred from homology"/>
<dbReference type="GO" id="GO:0046677">
    <property type="term" value="P:response to antibiotic"/>
    <property type="evidence" value="ECO:0007669"/>
    <property type="project" value="UniProtKB-UniRule"/>
</dbReference>
<feature type="transmembrane region" description="Helical" evidence="14">
    <location>
        <begin position="222"/>
        <end position="245"/>
    </location>
</feature>
<feature type="transmembrane region" description="Helical" evidence="14">
    <location>
        <begin position="117"/>
        <end position="137"/>
    </location>
</feature>
<keyword evidence="6 14" id="KW-0812">Transmembrane</keyword>
<evidence type="ECO:0000256" key="8">
    <source>
        <dbReference type="ARBA" id="ARBA00022989"/>
    </source>
</evidence>
<evidence type="ECO:0000313" key="15">
    <source>
        <dbReference type="EMBL" id="OGF59740.1"/>
    </source>
</evidence>
<accession>A0A1F5V8P7</accession>
<evidence type="ECO:0000256" key="3">
    <source>
        <dbReference type="ARBA" id="ARBA00012374"/>
    </source>
</evidence>
<feature type="transmembrane region" description="Helical" evidence="14">
    <location>
        <begin position="91"/>
        <end position="111"/>
    </location>
</feature>
<comment type="caution">
    <text evidence="15">The sequence shown here is derived from an EMBL/GenBank/DDBJ whole genome shotgun (WGS) entry which is preliminary data.</text>
</comment>
<dbReference type="GO" id="GO:0008360">
    <property type="term" value="P:regulation of cell shape"/>
    <property type="evidence" value="ECO:0007669"/>
    <property type="project" value="UniProtKB-KW"/>
</dbReference>
<comment type="miscellaneous">
    <text evidence="14">Bacitracin is thought to be involved in the inhibition of peptidoglycan synthesis by sequestering undecaprenyl diphosphate, thereby reducing the pool of lipid carrier available.</text>
</comment>
<sequence>MLPLRVLLFLAILQGITEFLPISSSGHLAISQLLIPSFQEPALVFDLFLHLGTLIATFIYFRKEILDLFRTLFSHIGNPQKLFWFHSDSKNYIPALFWGTLITGLIAFPIKDIAENAFTNFHCIIGAFVITSVLLFITRYAKESAHKTIGIKEALLIGIFQAIAIFPGISRSGATIAIALLLGLQKKEAFTLSFLLSIPAISGSLIIECFNMRDILLAKNIMHYLSGSFVAFIVGYPSLILLSKIIQRAKFYYFSYYCFALAIVIIFYLYTTT</sequence>
<keyword evidence="8 14" id="KW-1133">Transmembrane helix</keyword>
<protein>
    <recommendedName>
        <fullName evidence="4 14">Undecaprenyl-diphosphatase</fullName>
        <ecNumber evidence="3 14">3.6.1.27</ecNumber>
    </recommendedName>
    <alternativeName>
        <fullName evidence="12 14">Bacitracin resistance protein</fullName>
    </alternativeName>
    <alternativeName>
        <fullName evidence="11 14">Undecaprenyl pyrophosphate phosphatase</fullName>
    </alternativeName>
</protein>
<dbReference type="GO" id="GO:0005886">
    <property type="term" value="C:plasma membrane"/>
    <property type="evidence" value="ECO:0007669"/>
    <property type="project" value="UniProtKB-SubCell"/>
</dbReference>
<dbReference type="AlphaFoldDB" id="A0A1F5V8P7"/>
<evidence type="ECO:0000256" key="12">
    <source>
        <dbReference type="ARBA" id="ARBA00032932"/>
    </source>
</evidence>
<comment type="subcellular location">
    <subcellularLocation>
        <location evidence="1 14">Cell membrane</location>
        <topology evidence="1 14">Multi-pass membrane protein</topology>
    </subcellularLocation>
</comment>
<dbReference type="Pfam" id="PF02673">
    <property type="entry name" value="BacA"/>
    <property type="match status" value="1"/>
</dbReference>
<evidence type="ECO:0000313" key="16">
    <source>
        <dbReference type="Proteomes" id="UP000178943"/>
    </source>
</evidence>
<keyword evidence="7 14" id="KW-0378">Hydrolase</keyword>
<evidence type="ECO:0000256" key="5">
    <source>
        <dbReference type="ARBA" id="ARBA00022475"/>
    </source>
</evidence>
<dbReference type="InterPro" id="IPR003824">
    <property type="entry name" value="UppP"/>
</dbReference>
<dbReference type="GO" id="GO:0009252">
    <property type="term" value="P:peptidoglycan biosynthetic process"/>
    <property type="evidence" value="ECO:0007669"/>
    <property type="project" value="UniProtKB-KW"/>
</dbReference>
<dbReference type="GO" id="GO:0071555">
    <property type="term" value="P:cell wall organization"/>
    <property type="evidence" value="ECO:0007669"/>
    <property type="project" value="UniProtKB-KW"/>
</dbReference>
<keyword evidence="9 14" id="KW-0472">Membrane</keyword>
<dbReference type="PANTHER" id="PTHR30622:SF2">
    <property type="entry name" value="UNDECAPRENYL-DIPHOSPHATASE"/>
    <property type="match status" value="1"/>
</dbReference>
<keyword evidence="14" id="KW-0133">Cell shape</keyword>
<evidence type="ECO:0000256" key="13">
    <source>
        <dbReference type="ARBA" id="ARBA00047594"/>
    </source>
</evidence>
<dbReference type="HAMAP" id="MF_01006">
    <property type="entry name" value="Undec_diphosphatase"/>
    <property type="match status" value="1"/>
</dbReference>
<evidence type="ECO:0000256" key="2">
    <source>
        <dbReference type="ARBA" id="ARBA00010621"/>
    </source>
</evidence>
<evidence type="ECO:0000256" key="4">
    <source>
        <dbReference type="ARBA" id="ARBA00021581"/>
    </source>
</evidence>
<dbReference type="EC" id="3.6.1.27" evidence="3 14"/>
<comment type="catalytic activity">
    <reaction evidence="13 14">
        <text>di-trans,octa-cis-undecaprenyl diphosphate + H2O = di-trans,octa-cis-undecaprenyl phosphate + phosphate + H(+)</text>
        <dbReference type="Rhea" id="RHEA:28094"/>
        <dbReference type="ChEBI" id="CHEBI:15377"/>
        <dbReference type="ChEBI" id="CHEBI:15378"/>
        <dbReference type="ChEBI" id="CHEBI:43474"/>
        <dbReference type="ChEBI" id="CHEBI:58405"/>
        <dbReference type="ChEBI" id="CHEBI:60392"/>
        <dbReference type="EC" id="3.6.1.27"/>
    </reaction>
</comment>
<evidence type="ECO:0000256" key="9">
    <source>
        <dbReference type="ARBA" id="ARBA00023136"/>
    </source>
</evidence>
<keyword evidence="10 14" id="KW-0046">Antibiotic resistance</keyword>
<evidence type="ECO:0000256" key="10">
    <source>
        <dbReference type="ARBA" id="ARBA00023251"/>
    </source>
</evidence>
<evidence type="ECO:0000256" key="6">
    <source>
        <dbReference type="ARBA" id="ARBA00022692"/>
    </source>
</evidence>
<dbReference type="STRING" id="1817863.A2Y62_05140"/>
<feature type="transmembrane region" description="Helical" evidence="14">
    <location>
        <begin position="189"/>
        <end position="210"/>
    </location>
</feature>
<evidence type="ECO:0000256" key="11">
    <source>
        <dbReference type="ARBA" id="ARBA00032707"/>
    </source>
</evidence>
<comment type="similarity">
    <text evidence="2 14">Belongs to the UppP family.</text>
</comment>
<name>A0A1F5V8P7_9BACT</name>
<comment type="function">
    <text evidence="14">Catalyzes the dephosphorylation of undecaprenyl diphosphate (UPP). Confers resistance to bacitracin.</text>
</comment>
<evidence type="ECO:0000256" key="7">
    <source>
        <dbReference type="ARBA" id="ARBA00022801"/>
    </source>
</evidence>
<reference evidence="15 16" key="1">
    <citation type="journal article" date="2016" name="Nat. Commun.">
        <title>Thousands of microbial genomes shed light on interconnected biogeochemical processes in an aquifer system.</title>
        <authorList>
            <person name="Anantharaman K."/>
            <person name="Brown C.T."/>
            <person name="Hug L.A."/>
            <person name="Sharon I."/>
            <person name="Castelle C.J."/>
            <person name="Probst A.J."/>
            <person name="Thomas B.C."/>
            <person name="Singh A."/>
            <person name="Wilkins M.J."/>
            <person name="Karaoz U."/>
            <person name="Brodie E.L."/>
            <person name="Williams K.H."/>
            <person name="Hubbard S.S."/>
            <person name="Banfield J.F."/>
        </authorList>
    </citation>
    <scope>NUCLEOTIDE SEQUENCE [LARGE SCALE GENOMIC DNA]</scope>
</reference>
<feature type="transmembrane region" description="Helical" evidence="14">
    <location>
        <begin position="41"/>
        <end position="61"/>
    </location>
</feature>
<evidence type="ECO:0000256" key="14">
    <source>
        <dbReference type="HAMAP-Rule" id="MF_01006"/>
    </source>
</evidence>
<keyword evidence="14" id="KW-0573">Peptidoglycan synthesis</keyword>
<dbReference type="EMBL" id="MFGW01000206">
    <property type="protein sequence ID" value="OGF59740.1"/>
    <property type="molecule type" value="Genomic_DNA"/>
</dbReference>
<dbReference type="PANTHER" id="PTHR30622">
    <property type="entry name" value="UNDECAPRENYL-DIPHOSPHATASE"/>
    <property type="match status" value="1"/>
</dbReference>
<feature type="transmembrane region" description="Helical" evidence="14">
    <location>
        <begin position="251"/>
        <end position="270"/>
    </location>
</feature>
<dbReference type="Proteomes" id="UP000178943">
    <property type="component" value="Unassembled WGS sequence"/>
</dbReference>
<keyword evidence="5 14" id="KW-1003">Cell membrane</keyword>
<gene>
    <name evidence="14" type="primary">uppP</name>
    <name evidence="15" type="ORF">A2Y62_05140</name>
</gene>